<dbReference type="AlphaFoldDB" id="A0A8W8IKX2"/>
<dbReference type="Pfam" id="PF20720">
    <property type="entry name" value="nSTAND3"/>
    <property type="match status" value="1"/>
</dbReference>
<accession>A0A8W8IKX2</accession>
<feature type="region of interest" description="Disordered" evidence="1">
    <location>
        <begin position="374"/>
        <end position="490"/>
    </location>
</feature>
<feature type="compositionally biased region" description="Basic and acidic residues" evidence="1">
    <location>
        <begin position="421"/>
        <end position="438"/>
    </location>
</feature>
<evidence type="ECO:0000259" key="2">
    <source>
        <dbReference type="Pfam" id="PF20720"/>
    </source>
</evidence>
<dbReference type="Proteomes" id="UP000005408">
    <property type="component" value="Unassembled WGS sequence"/>
</dbReference>
<dbReference type="Gene3D" id="3.40.50.300">
    <property type="entry name" value="P-loop containing nucleotide triphosphate hydrolases"/>
    <property type="match status" value="1"/>
</dbReference>
<evidence type="ECO:0000313" key="3">
    <source>
        <dbReference type="EnsemblMetazoa" id="G14588.1:cds"/>
    </source>
</evidence>
<organism evidence="3 4">
    <name type="scientific">Magallana gigas</name>
    <name type="common">Pacific oyster</name>
    <name type="synonym">Crassostrea gigas</name>
    <dbReference type="NCBI Taxonomy" id="29159"/>
    <lineage>
        <taxon>Eukaryota</taxon>
        <taxon>Metazoa</taxon>
        <taxon>Spiralia</taxon>
        <taxon>Lophotrochozoa</taxon>
        <taxon>Mollusca</taxon>
        <taxon>Bivalvia</taxon>
        <taxon>Autobranchia</taxon>
        <taxon>Pteriomorphia</taxon>
        <taxon>Ostreida</taxon>
        <taxon>Ostreoidea</taxon>
        <taxon>Ostreidae</taxon>
        <taxon>Magallana</taxon>
    </lineage>
</organism>
<dbReference type="SUPFAM" id="SSF52540">
    <property type="entry name" value="P-loop containing nucleoside triphosphate hydrolases"/>
    <property type="match status" value="2"/>
</dbReference>
<feature type="domain" description="Novel STAND NTPase 3" evidence="2">
    <location>
        <begin position="16"/>
        <end position="145"/>
    </location>
</feature>
<feature type="compositionally biased region" description="Basic and acidic residues" evidence="1">
    <location>
        <begin position="463"/>
        <end position="477"/>
    </location>
</feature>
<keyword evidence="4" id="KW-1185">Reference proteome</keyword>
<dbReference type="EnsemblMetazoa" id="G14588.1">
    <property type="protein sequence ID" value="G14588.1:cds"/>
    <property type="gene ID" value="G14588"/>
</dbReference>
<reference evidence="3" key="1">
    <citation type="submission" date="2022-08" db="UniProtKB">
        <authorList>
            <consortium name="EnsemblMetazoa"/>
        </authorList>
    </citation>
    <scope>IDENTIFICATION</scope>
    <source>
        <strain evidence="3">05x7-T-G4-1.051#20</strain>
    </source>
</reference>
<evidence type="ECO:0000313" key="4">
    <source>
        <dbReference type="Proteomes" id="UP000005408"/>
    </source>
</evidence>
<dbReference type="InterPro" id="IPR027417">
    <property type="entry name" value="P-loop_NTPase"/>
</dbReference>
<feature type="compositionally biased region" description="Acidic residues" evidence="1">
    <location>
        <begin position="446"/>
        <end position="456"/>
    </location>
</feature>
<name>A0A8W8IKX2_MAGGI</name>
<dbReference type="InterPro" id="IPR049050">
    <property type="entry name" value="nSTAND3"/>
</dbReference>
<evidence type="ECO:0000256" key="1">
    <source>
        <dbReference type="SAM" id="MobiDB-lite"/>
    </source>
</evidence>
<feature type="compositionally biased region" description="Basic and acidic residues" evidence="1">
    <location>
        <begin position="399"/>
        <end position="410"/>
    </location>
</feature>
<proteinExistence type="predicted"/>
<sequence length="509" mass="58964">MEKSIFDQWEQDESCFISTNACEEVEKIIKSRNLVIVGGHSGSGKSAIIQHIALKYRKQGWTVRRVTEVKEIVNEYSSSRFQKNKTICVFNDPLGKESFDEILNNSWQRYEEEITTYLKTAKLFMSCRNYIISEKNKEYTEKFKHGLNLCGFNSMAPFEVGNNLDSLNEYLVKKVGDTYHFYHDFVMEVTTHVFGTDYPTETIKYADIGFLRRRVKLGNFDKHDDSFTIYLSDKYIEKLGERLYTELFGERVVDVVLNPCLKNEKVIEVLQKKIAETGPDVSDKTYEIGILDSSNFRPKDHMDSTIEDKDLDIPDKEEAFPNLDLVVEQSQDQDLTRLKLHGSTRKTHANDIRLANVDQWTVPSDNRPRMLRRAQYAEPPNTDDPSSGTSSEDEGPEALDDKFRDERTDSSDEDDIPLAELQRRIRHREERLADRPNELSDQLTLDPDDIETDETMNNDIEPLTDKQLRRDDIRSNSDDDMSIGEVKVKRPKSRSIKAKGLLKALYQFL</sequence>
<protein>
    <recommendedName>
        <fullName evidence="2">Novel STAND NTPase 3 domain-containing protein</fullName>
    </recommendedName>
</protein>